<sequence length="284" mass="28256">MSYFALAALELVLLGLLAGVAGTLIVFRGRSFFAVALSHATFPGGVIFALAGWNLLVGQALFAALLVLLMGVLSRVPRQGGQVSSGIVLALGFALGALLSSANPGLGVPVDALLVGSPLGVTTTDVAATGAVLAASLVALAVFGRRILFHTFDLAGFTAAGFRSGPVELVVVGIIAASVVVAMPAVGAILGVAILIAPAAAARLLAPTIGWVPPLAALLGAASGLAGLWASREWNIAAGGAIGLAATAVYVLALLVSVLLRQRSRQVSDTVERKTPAAVITGGE</sequence>
<comment type="similarity">
    <text evidence="2 6">Belongs to the ABC-3 integral membrane protein family.</text>
</comment>
<feature type="transmembrane region" description="Helical" evidence="7">
    <location>
        <begin position="236"/>
        <end position="260"/>
    </location>
</feature>
<evidence type="ECO:0000313" key="8">
    <source>
        <dbReference type="EMBL" id="MFD1203383.1"/>
    </source>
</evidence>
<dbReference type="InterPro" id="IPR037294">
    <property type="entry name" value="ABC_BtuC-like"/>
</dbReference>
<keyword evidence="9" id="KW-1185">Reference proteome</keyword>
<evidence type="ECO:0000256" key="4">
    <source>
        <dbReference type="ARBA" id="ARBA00022989"/>
    </source>
</evidence>
<keyword evidence="5 7" id="KW-0472">Membrane</keyword>
<dbReference type="Proteomes" id="UP001597181">
    <property type="component" value="Unassembled WGS sequence"/>
</dbReference>
<keyword evidence="6" id="KW-0813">Transport</keyword>
<dbReference type="SUPFAM" id="SSF81345">
    <property type="entry name" value="ABC transporter involved in vitamin B12 uptake, BtuC"/>
    <property type="match status" value="1"/>
</dbReference>
<protein>
    <submittedName>
        <fullName evidence="8">Metal ABC transporter permease</fullName>
    </submittedName>
</protein>
<comment type="subcellular location">
    <subcellularLocation>
        <location evidence="6">Cell membrane</location>
        <topology evidence="6">Multi-pass membrane protein</topology>
    </subcellularLocation>
    <subcellularLocation>
        <location evidence="1">Membrane</location>
        <topology evidence="1">Multi-pass membrane protein</topology>
    </subcellularLocation>
</comment>
<dbReference type="Gene3D" id="1.10.3470.10">
    <property type="entry name" value="ABC transporter involved in vitamin B12 uptake, BtuC"/>
    <property type="match status" value="1"/>
</dbReference>
<feature type="transmembrane region" description="Helical" evidence="7">
    <location>
        <begin position="46"/>
        <end position="73"/>
    </location>
</feature>
<feature type="transmembrane region" description="Helical" evidence="7">
    <location>
        <begin position="209"/>
        <end position="229"/>
    </location>
</feature>
<keyword evidence="4 7" id="KW-1133">Transmembrane helix</keyword>
<feature type="transmembrane region" description="Helical" evidence="7">
    <location>
        <begin position="126"/>
        <end position="148"/>
    </location>
</feature>
<dbReference type="InterPro" id="IPR001626">
    <property type="entry name" value="ABC_TroCD"/>
</dbReference>
<keyword evidence="3 6" id="KW-0812">Transmembrane</keyword>
<evidence type="ECO:0000256" key="7">
    <source>
        <dbReference type="SAM" id="Phobius"/>
    </source>
</evidence>
<organism evidence="8 9">
    <name type="scientific">Leucobacter albus</name>
    <dbReference type="NCBI Taxonomy" id="272210"/>
    <lineage>
        <taxon>Bacteria</taxon>
        <taxon>Bacillati</taxon>
        <taxon>Actinomycetota</taxon>
        <taxon>Actinomycetes</taxon>
        <taxon>Micrococcales</taxon>
        <taxon>Microbacteriaceae</taxon>
        <taxon>Leucobacter</taxon>
    </lineage>
</organism>
<name>A0ABW3TSA0_9MICO</name>
<evidence type="ECO:0000256" key="3">
    <source>
        <dbReference type="ARBA" id="ARBA00022692"/>
    </source>
</evidence>
<evidence type="ECO:0000256" key="5">
    <source>
        <dbReference type="ARBA" id="ARBA00023136"/>
    </source>
</evidence>
<proteinExistence type="inferred from homology"/>
<comment type="caution">
    <text evidence="8">The sequence shown here is derived from an EMBL/GenBank/DDBJ whole genome shotgun (WGS) entry which is preliminary data.</text>
</comment>
<gene>
    <name evidence="8" type="ORF">ACFQ3U_15940</name>
</gene>
<dbReference type="RefSeq" id="WP_343960329.1">
    <property type="nucleotide sequence ID" value="NZ_BAAAKZ010000007.1"/>
</dbReference>
<feature type="transmembrane region" description="Helical" evidence="7">
    <location>
        <begin position="85"/>
        <end position="106"/>
    </location>
</feature>
<reference evidence="9" key="1">
    <citation type="journal article" date="2019" name="Int. J. Syst. Evol. Microbiol.">
        <title>The Global Catalogue of Microorganisms (GCM) 10K type strain sequencing project: providing services to taxonomists for standard genome sequencing and annotation.</title>
        <authorList>
            <consortium name="The Broad Institute Genomics Platform"/>
            <consortium name="The Broad Institute Genome Sequencing Center for Infectious Disease"/>
            <person name="Wu L."/>
            <person name="Ma J."/>
        </authorList>
    </citation>
    <scope>NUCLEOTIDE SEQUENCE [LARGE SCALE GENOMIC DNA]</scope>
    <source>
        <strain evidence="9">CCUG 50213</strain>
    </source>
</reference>
<dbReference type="EMBL" id="JBHTLY010000012">
    <property type="protein sequence ID" value="MFD1203383.1"/>
    <property type="molecule type" value="Genomic_DNA"/>
</dbReference>
<evidence type="ECO:0000313" key="9">
    <source>
        <dbReference type="Proteomes" id="UP001597181"/>
    </source>
</evidence>
<evidence type="ECO:0000256" key="1">
    <source>
        <dbReference type="ARBA" id="ARBA00004141"/>
    </source>
</evidence>
<feature type="transmembrane region" description="Helical" evidence="7">
    <location>
        <begin position="169"/>
        <end position="197"/>
    </location>
</feature>
<accession>A0ABW3TSA0</accession>
<dbReference type="PANTHER" id="PTHR30477">
    <property type="entry name" value="ABC-TRANSPORTER METAL-BINDING PROTEIN"/>
    <property type="match status" value="1"/>
</dbReference>
<evidence type="ECO:0000256" key="2">
    <source>
        <dbReference type="ARBA" id="ARBA00008034"/>
    </source>
</evidence>
<evidence type="ECO:0000256" key="6">
    <source>
        <dbReference type="RuleBase" id="RU003943"/>
    </source>
</evidence>
<dbReference type="Pfam" id="PF00950">
    <property type="entry name" value="ABC-3"/>
    <property type="match status" value="1"/>
</dbReference>
<dbReference type="PANTHER" id="PTHR30477:SF0">
    <property type="entry name" value="METAL TRANSPORT SYSTEM MEMBRANE PROTEIN TM_0125-RELATED"/>
    <property type="match status" value="1"/>
</dbReference>